<dbReference type="Pfam" id="PF08276">
    <property type="entry name" value="PAN_2"/>
    <property type="match status" value="1"/>
</dbReference>
<evidence type="ECO:0000256" key="7">
    <source>
        <dbReference type="PROSITE-ProRule" id="PRU00076"/>
    </source>
</evidence>
<keyword evidence="4" id="KW-0325">Glycoprotein</keyword>
<evidence type="ECO:0000259" key="9">
    <source>
        <dbReference type="PROSITE" id="PS50927"/>
    </source>
</evidence>
<sequence length="567" mass="63472">MGVLSDWDSSTQQKPLNDSSGVFTISEYGNLVVLNGQADVKIVKVIETDTAAHWTAKHSSRDSCSSRKFSLLPSVKNSTAEVLWSSNVSNSLTNSSATLLDSGNLVLQVDTKGKIWESFQHPSDSFLPGMKISTNFRKNQRVQLTARKSPSDPSIGSFSSGIDKQNTPGAFIWKDGRPYWRTGPWNGQAFIGIYNTNPQYHNGYTVVDDKEGTVFATFAYVNELPLSKFVLDSQGKLVQTYWNNGKEDWEVLGIAPKYECEVYGTCGPFGTCHSLGSPICSCLRGFEPKIIEEWNRGNWTSGCVRRTALQCERVNNSGEEGKADGFFKLKMIKVPDFAERSYGAKDNCRKQCLENCSCVAYAYDAGIGCLSWSGNLIDLQKFSSGGSDIYIYIGLAYLEFANAIKVEEKVVKLYNRECPFDDEEGGGRGMWGSINLEHPATFNTLAMDPEHKKAIINDLDRFLRRKEFYKKVGKAWKRGYLLYGPPGTGKSSLVAAMANYLKFDIYDLELTTLPKEEVEDWAVTAWSIWNARNRFVHEDCQIPPQTIRANALAIRSEFNQARLSFQH</sequence>
<dbReference type="Pfam" id="PF00004">
    <property type="entry name" value="AAA"/>
    <property type="match status" value="1"/>
</dbReference>
<dbReference type="GO" id="GO:0016887">
    <property type="term" value="F:ATP hydrolysis activity"/>
    <property type="evidence" value="ECO:0007669"/>
    <property type="project" value="InterPro"/>
</dbReference>
<evidence type="ECO:0000256" key="4">
    <source>
        <dbReference type="ARBA" id="ARBA00023180"/>
    </source>
</evidence>
<feature type="domain" description="EGF-like" evidence="8">
    <location>
        <begin position="256"/>
        <end position="292"/>
    </location>
</feature>
<dbReference type="GO" id="GO:0004674">
    <property type="term" value="F:protein serine/threonine kinase activity"/>
    <property type="evidence" value="ECO:0007669"/>
    <property type="project" value="UniProtKB-EC"/>
</dbReference>
<evidence type="ECO:0000256" key="1">
    <source>
        <dbReference type="ARBA" id="ARBA00012513"/>
    </source>
</evidence>
<evidence type="ECO:0000256" key="3">
    <source>
        <dbReference type="ARBA" id="ARBA00023157"/>
    </source>
</evidence>
<dbReference type="InterPro" id="IPR001480">
    <property type="entry name" value="Bulb-type_lectin_dom"/>
</dbReference>
<dbReference type="EMBL" id="OIVN01000263">
    <property type="protein sequence ID" value="SPC77279.1"/>
    <property type="molecule type" value="Genomic_DNA"/>
</dbReference>
<dbReference type="Pfam" id="PF00954">
    <property type="entry name" value="S_locus_glycop"/>
    <property type="match status" value="1"/>
</dbReference>
<evidence type="ECO:0000256" key="2">
    <source>
        <dbReference type="ARBA" id="ARBA00022729"/>
    </source>
</evidence>
<evidence type="ECO:0000259" key="10">
    <source>
        <dbReference type="PROSITE" id="PS50948"/>
    </source>
</evidence>
<feature type="domain" description="Bulb-type lectin" evidence="9">
    <location>
        <begin position="1"/>
        <end position="120"/>
    </location>
</feature>
<accession>A0A2N9ERP4</accession>
<comment type="catalytic activity">
    <reaction evidence="6">
        <text>L-seryl-[protein] + ATP = O-phospho-L-seryl-[protein] + ADP + H(+)</text>
        <dbReference type="Rhea" id="RHEA:17989"/>
        <dbReference type="Rhea" id="RHEA-COMP:9863"/>
        <dbReference type="Rhea" id="RHEA-COMP:11604"/>
        <dbReference type="ChEBI" id="CHEBI:15378"/>
        <dbReference type="ChEBI" id="CHEBI:29999"/>
        <dbReference type="ChEBI" id="CHEBI:30616"/>
        <dbReference type="ChEBI" id="CHEBI:83421"/>
        <dbReference type="ChEBI" id="CHEBI:456216"/>
        <dbReference type="EC" id="2.7.11.1"/>
    </reaction>
</comment>
<keyword evidence="3" id="KW-1015">Disulfide bond</keyword>
<dbReference type="InterPro" id="IPR003959">
    <property type="entry name" value="ATPase_AAA_core"/>
</dbReference>
<evidence type="ECO:0000256" key="6">
    <source>
        <dbReference type="ARBA" id="ARBA00048679"/>
    </source>
</evidence>
<dbReference type="PANTHER" id="PTHR32444">
    <property type="entry name" value="BULB-TYPE LECTIN DOMAIN-CONTAINING PROTEIN"/>
    <property type="match status" value="1"/>
</dbReference>
<dbReference type="InterPro" id="IPR003609">
    <property type="entry name" value="Pan_app"/>
</dbReference>
<organism evidence="11">
    <name type="scientific">Fagus sylvatica</name>
    <name type="common">Beechnut</name>
    <dbReference type="NCBI Taxonomy" id="28930"/>
    <lineage>
        <taxon>Eukaryota</taxon>
        <taxon>Viridiplantae</taxon>
        <taxon>Streptophyta</taxon>
        <taxon>Embryophyta</taxon>
        <taxon>Tracheophyta</taxon>
        <taxon>Spermatophyta</taxon>
        <taxon>Magnoliopsida</taxon>
        <taxon>eudicotyledons</taxon>
        <taxon>Gunneridae</taxon>
        <taxon>Pentapetalae</taxon>
        <taxon>rosids</taxon>
        <taxon>fabids</taxon>
        <taxon>Fagales</taxon>
        <taxon>Fagaceae</taxon>
        <taxon>Fagus</taxon>
    </lineage>
</organism>
<dbReference type="SUPFAM" id="SSF52540">
    <property type="entry name" value="P-loop containing nucleoside triphosphate hydrolases"/>
    <property type="match status" value="1"/>
</dbReference>
<dbReference type="SUPFAM" id="SSF51110">
    <property type="entry name" value="alpha-D-mannose-specific plant lectins"/>
    <property type="match status" value="1"/>
</dbReference>
<dbReference type="InterPro" id="IPR036426">
    <property type="entry name" value="Bulb-type_lectin_dom_sf"/>
</dbReference>
<dbReference type="PROSITE" id="PS50026">
    <property type="entry name" value="EGF_3"/>
    <property type="match status" value="1"/>
</dbReference>
<dbReference type="GO" id="GO:0048544">
    <property type="term" value="P:recognition of pollen"/>
    <property type="evidence" value="ECO:0007669"/>
    <property type="project" value="InterPro"/>
</dbReference>
<evidence type="ECO:0000259" key="8">
    <source>
        <dbReference type="PROSITE" id="PS50026"/>
    </source>
</evidence>
<dbReference type="SMART" id="SM00473">
    <property type="entry name" value="PAN_AP"/>
    <property type="match status" value="1"/>
</dbReference>
<comment type="catalytic activity">
    <reaction evidence="5">
        <text>L-threonyl-[protein] + ATP = O-phospho-L-threonyl-[protein] + ADP + H(+)</text>
        <dbReference type="Rhea" id="RHEA:46608"/>
        <dbReference type="Rhea" id="RHEA-COMP:11060"/>
        <dbReference type="Rhea" id="RHEA-COMP:11605"/>
        <dbReference type="ChEBI" id="CHEBI:15378"/>
        <dbReference type="ChEBI" id="CHEBI:30013"/>
        <dbReference type="ChEBI" id="CHEBI:30616"/>
        <dbReference type="ChEBI" id="CHEBI:61977"/>
        <dbReference type="ChEBI" id="CHEBI:456216"/>
        <dbReference type="EC" id="2.7.11.1"/>
    </reaction>
</comment>
<dbReference type="Gene3D" id="2.90.10.30">
    <property type="match status" value="1"/>
</dbReference>
<dbReference type="InterPro" id="IPR000742">
    <property type="entry name" value="EGF"/>
</dbReference>
<feature type="domain" description="Apple" evidence="10">
    <location>
        <begin position="311"/>
        <end position="394"/>
    </location>
</feature>
<evidence type="ECO:0000256" key="5">
    <source>
        <dbReference type="ARBA" id="ARBA00047899"/>
    </source>
</evidence>
<proteinExistence type="predicted"/>
<dbReference type="PROSITE" id="PS50927">
    <property type="entry name" value="BULB_LECTIN"/>
    <property type="match status" value="1"/>
</dbReference>
<dbReference type="PROSITE" id="PS50948">
    <property type="entry name" value="PAN"/>
    <property type="match status" value="1"/>
</dbReference>
<evidence type="ECO:0000313" key="11">
    <source>
        <dbReference type="EMBL" id="SPC77279.1"/>
    </source>
</evidence>
<dbReference type="PANTHER" id="PTHR32444:SF198">
    <property type="entry name" value="BULB-TYPE LECTIN DOMAIN-CONTAINING PROTEIN"/>
    <property type="match status" value="1"/>
</dbReference>
<comment type="caution">
    <text evidence="7">Lacks conserved residue(s) required for the propagation of feature annotation.</text>
</comment>
<dbReference type="CDD" id="cd00054">
    <property type="entry name" value="EGF_CA"/>
    <property type="match status" value="1"/>
</dbReference>
<dbReference type="Gene3D" id="3.40.50.300">
    <property type="entry name" value="P-loop containing nucleotide triphosphate hydrolases"/>
    <property type="match status" value="1"/>
</dbReference>
<dbReference type="EC" id="2.7.11.1" evidence="1"/>
<dbReference type="InterPro" id="IPR027417">
    <property type="entry name" value="P-loop_NTPase"/>
</dbReference>
<gene>
    <name evidence="11" type="ORF">FSB_LOCUS5161</name>
</gene>
<dbReference type="AlphaFoldDB" id="A0A2N9ERP4"/>
<name>A0A2N9ERP4_FAGSY</name>
<dbReference type="Pfam" id="PF01453">
    <property type="entry name" value="B_lectin"/>
    <property type="match status" value="1"/>
</dbReference>
<dbReference type="InterPro" id="IPR000858">
    <property type="entry name" value="S_locus_glycoprot_dom"/>
</dbReference>
<keyword evidence="7" id="KW-0245">EGF-like domain</keyword>
<reference evidence="11" key="1">
    <citation type="submission" date="2018-02" db="EMBL/GenBank/DDBJ databases">
        <authorList>
            <person name="Cohen D.B."/>
            <person name="Kent A.D."/>
        </authorList>
    </citation>
    <scope>NUCLEOTIDE SEQUENCE</scope>
</reference>
<dbReference type="CDD" id="cd01098">
    <property type="entry name" value="PAN_AP_plant"/>
    <property type="match status" value="1"/>
</dbReference>
<keyword evidence="2" id="KW-0732">Signal</keyword>
<protein>
    <recommendedName>
        <fullName evidence="1">non-specific serine/threonine protein kinase</fullName>
        <ecNumber evidence="1">2.7.11.1</ecNumber>
    </recommendedName>
</protein>
<dbReference type="GO" id="GO:0005524">
    <property type="term" value="F:ATP binding"/>
    <property type="evidence" value="ECO:0007669"/>
    <property type="project" value="InterPro"/>
</dbReference>